<dbReference type="RefSeq" id="XP_056790684.1">
    <property type="nucleotide sequence ID" value="XM_056933143.1"/>
</dbReference>
<evidence type="ECO:0000313" key="5">
    <source>
        <dbReference type="Proteomes" id="UP001148312"/>
    </source>
</evidence>
<proteinExistence type="predicted"/>
<reference evidence="4" key="2">
    <citation type="journal article" date="2023" name="IMA Fungus">
        <title>Comparative genomic study of the Penicillium genus elucidates a diverse pangenome and 15 lateral gene transfer events.</title>
        <authorList>
            <person name="Petersen C."/>
            <person name="Sorensen T."/>
            <person name="Nielsen M.R."/>
            <person name="Sondergaard T.E."/>
            <person name="Sorensen J.L."/>
            <person name="Fitzpatrick D.A."/>
            <person name="Frisvad J.C."/>
            <person name="Nielsen K.L."/>
        </authorList>
    </citation>
    <scope>NUCLEOTIDE SEQUENCE</scope>
    <source>
        <strain evidence="4">IBT 30728</strain>
    </source>
</reference>
<dbReference type="GO" id="GO:0031624">
    <property type="term" value="F:ubiquitin conjugating enzyme binding"/>
    <property type="evidence" value="ECO:0007669"/>
    <property type="project" value="TreeGrafter"/>
</dbReference>
<dbReference type="InterPro" id="IPR014764">
    <property type="entry name" value="DCN-prot"/>
</dbReference>
<dbReference type="Pfam" id="PF03556">
    <property type="entry name" value="Cullin_binding"/>
    <property type="match status" value="1"/>
</dbReference>
<dbReference type="GO" id="GO:0045116">
    <property type="term" value="P:protein neddylation"/>
    <property type="evidence" value="ECO:0007669"/>
    <property type="project" value="TreeGrafter"/>
</dbReference>
<dbReference type="EMBL" id="JAPWDQ010000004">
    <property type="protein sequence ID" value="KAJ5488651.1"/>
    <property type="molecule type" value="Genomic_DNA"/>
</dbReference>
<sequence length="270" mass="30979">MPPATASQKQSIAQFVALTDCTDSVASKFLRAAHWNIDRAIDRYKSTQVYCHLSPALTTFRANMNLAFKDESNEEAAVISIEGAIRFLEDINVQLDEVTCLGVMELCKCPTMGEFPRESFVAGWKETKCDTLPKMAEYANQLRSRIPTDKDLFRRVYCHTFPISRMAGQRNLPYDLAAEQWRLLFTADRGGVPWSTASTPWLEWWLEFLEERGKKAVSKDLWQQLELFVRKTKEDESFGWWSVDAAWPGTLDDFVGWVQEKRAQGNAMEL</sequence>
<dbReference type="InterPro" id="IPR009060">
    <property type="entry name" value="UBA-like_sf"/>
</dbReference>
<dbReference type="Pfam" id="PF14555">
    <property type="entry name" value="UBA_4"/>
    <property type="match status" value="1"/>
</dbReference>
<dbReference type="Proteomes" id="UP001148312">
    <property type="component" value="Unassembled WGS sequence"/>
</dbReference>
<keyword evidence="5" id="KW-1185">Reference proteome</keyword>
<dbReference type="SUPFAM" id="SSF46934">
    <property type="entry name" value="UBA-like"/>
    <property type="match status" value="1"/>
</dbReference>
<dbReference type="Gene3D" id="1.10.238.10">
    <property type="entry name" value="EF-hand"/>
    <property type="match status" value="1"/>
</dbReference>
<dbReference type="InterPro" id="IPR005176">
    <property type="entry name" value="PONY_dom"/>
</dbReference>
<dbReference type="PANTHER" id="PTHR12281:SF31">
    <property type="entry name" value="DCN1-LIKE PROTEIN 3"/>
    <property type="match status" value="1"/>
</dbReference>
<gene>
    <name evidence="4" type="ORF">N7539_003541</name>
</gene>
<dbReference type="Gene3D" id="1.10.8.10">
    <property type="entry name" value="DNA helicase RuvA subunit, C-terminal domain"/>
    <property type="match status" value="1"/>
</dbReference>
<dbReference type="AlphaFoldDB" id="A0A9X0BXC7"/>
<reference evidence="4" key="1">
    <citation type="submission" date="2022-12" db="EMBL/GenBank/DDBJ databases">
        <authorList>
            <person name="Petersen C."/>
        </authorList>
    </citation>
    <scope>NUCLEOTIDE SEQUENCE</scope>
    <source>
        <strain evidence="4">IBT 30728</strain>
    </source>
</reference>
<name>A0A9X0BXC7_9EURO</name>
<comment type="function">
    <text evidence="2">Neddylation of cullins play an essential role in the regulation of SCF-type complexes activity.</text>
</comment>
<comment type="caution">
    <text evidence="4">The sequence shown here is derived from an EMBL/GenBank/DDBJ whole genome shotgun (WGS) entry which is preliminary data.</text>
</comment>
<dbReference type="GeneID" id="81623392"/>
<evidence type="ECO:0000259" key="3">
    <source>
        <dbReference type="PROSITE" id="PS51229"/>
    </source>
</evidence>
<organism evidence="4 5">
    <name type="scientific">Penicillium diatomitis</name>
    <dbReference type="NCBI Taxonomy" id="2819901"/>
    <lineage>
        <taxon>Eukaryota</taxon>
        <taxon>Fungi</taxon>
        <taxon>Dikarya</taxon>
        <taxon>Ascomycota</taxon>
        <taxon>Pezizomycotina</taxon>
        <taxon>Eurotiomycetes</taxon>
        <taxon>Eurotiomycetidae</taxon>
        <taxon>Eurotiales</taxon>
        <taxon>Aspergillaceae</taxon>
        <taxon>Penicillium</taxon>
    </lineage>
</organism>
<dbReference type="GO" id="GO:0032182">
    <property type="term" value="F:ubiquitin-like protein binding"/>
    <property type="evidence" value="ECO:0007669"/>
    <property type="project" value="TreeGrafter"/>
</dbReference>
<evidence type="ECO:0000313" key="4">
    <source>
        <dbReference type="EMBL" id="KAJ5488651.1"/>
    </source>
</evidence>
<keyword evidence="1" id="KW-0833">Ubl conjugation pathway</keyword>
<protein>
    <recommendedName>
        <fullName evidence="2">Defective in cullin neddylation protein</fullName>
    </recommendedName>
</protein>
<dbReference type="InterPro" id="IPR042460">
    <property type="entry name" value="DCN1-like_PONY"/>
</dbReference>
<dbReference type="Gene3D" id="1.10.238.200">
    <property type="entry name" value="Cullin, PONY binding domain"/>
    <property type="match status" value="1"/>
</dbReference>
<evidence type="ECO:0000256" key="1">
    <source>
        <dbReference type="ARBA" id="ARBA00022786"/>
    </source>
</evidence>
<feature type="domain" description="DCUN1" evidence="3">
    <location>
        <begin position="59"/>
        <end position="259"/>
    </location>
</feature>
<accession>A0A9X0BXC7</accession>
<dbReference type="PROSITE" id="PS51229">
    <property type="entry name" value="DCUN1"/>
    <property type="match status" value="1"/>
</dbReference>
<dbReference type="GO" id="GO:0000151">
    <property type="term" value="C:ubiquitin ligase complex"/>
    <property type="evidence" value="ECO:0007669"/>
    <property type="project" value="TreeGrafter"/>
</dbReference>
<dbReference type="PANTHER" id="PTHR12281">
    <property type="entry name" value="RP42 RELATED"/>
    <property type="match status" value="1"/>
</dbReference>
<evidence type="ECO:0000256" key="2">
    <source>
        <dbReference type="RuleBase" id="RU410713"/>
    </source>
</evidence>
<dbReference type="GO" id="GO:0097602">
    <property type="term" value="F:cullin family protein binding"/>
    <property type="evidence" value="ECO:0007669"/>
    <property type="project" value="TreeGrafter"/>
</dbReference>